<dbReference type="STRING" id="675511.GCA_000341735_04065"/>
<proteinExistence type="predicted"/>
<dbReference type="Proteomes" id="UP000305881">
    <property type="component" value="Chromosome"/>
</dbReference>
<dbReference type="AlphaFoldDB" id="A0A4P9UQM4"/>
<gene>
    <name evidence="1" type="ORF">EQU24_16940</name>
</gene>
<organism evidence="1 2">
    <name type="scientific">Methylotuvimicrobium buryatense</name>
    <name type="common">Methylomicrobium buryatense</name>
    <dbReference type="NCBI Taxonomy" id="95641"/>
    <lineage>
        <taxon>Bacteria</taxon>
        <taxon>Pseudomonadati</taxon>
        <taxon>Pseudomonadota</taxon>
        <taxon>Gammaproteobacteria</taxon>
        <taxon>Methylococcales</taxon>
        <taxon>Methylococcaceae</taxon>
        <taxon>Methylotuvimicrobium</taxon>
    </lineage>
</organism>
<keyword evidence="2" id="KW-1185">Reference proteome</keyword>
<name>A0A4P9UQM4_METBY</name>
<dbReference type="EMBL" id="CP035467">
    <property type="protein sequence ID" value="QCW83742.1"/>
    <property type="molecule type" value="Genomic_DNA"/>
</dbReference>
<protein>
    <submittedName>
        <fullName evidence="1">Uncharacterized protein</fullName>
    </submittedName>
</protein>
<dbReference type="RefSeq" id="WP_014147318.1">
    <property type="nucleotide sequence ID" value="NZ_CP035467.1"/>
</dbReference>
<evidence type="ECO:0000313" key="2">
    <source>
        <dbReference type="Proteomes" id="UP000305881"/>
    </source>
</evidence>
<accession>A0A4P9UQM4</accession>
<dbReference type="KEGG" id="mbur:EQU24_16940"/>
<dbReference type="OrthoDB" id="285538at2"/>
<evidence type="ECO:0000313" key="1">
    <source>
        <dbReference type="EMBL" id="QCW83742.1"/>
    </source>
</evidence>
<sequence length="79" mass="9151">MLVLNGIPSTYQEWRHCITVDCNIALTEPFVGERIAILSNAGCEETRRFEQLYGIEHRKAVLGWFRQAQQESTKKMLHS</sequence>
<reference evidence="2" key="1">
    <citation type="journal article" date="2019" name="J. Bacteriol.">
        <title>A Mutagenic Screen Identifies a TonB-Dependent Receptor Required for the Lanthanide Metal Switch in the Type I Methanotroph 'Methylotuvimicrobium buryatense' 5GB1C.</title>
        <authorList>
            <person name="Groom J.D."/>
            <person name="Ford S.M."/>
            <person name="Pesesky M.W."/>
            <person name="Lidstrom M.E."/>
        </authorList>
    </citation>
    <scope>NUCLEOTIDE SEQUENCE [LARGE SCALE GENOMIC DNA]</scope>
    <source>
        <strain evidence="2">5GB1C</strain>
    </source>
</reference>